<keyword evidence="1" id="KW-0472">Membrane</keyword>
<evidence type="ECO:0000313" key="2">
    <source>
        <dbReference type="EMBL" id="VDK59762.1"/>
    </source>
</evidence>
<dbReference type="OrthoDB" id="5545019at2759"/>
<name>A0A3P6R9P2_CYLGO</name>
<keyword evidence="1" id="KW-1133">Transmembrane helix</keyword>
<proteinExistence type="predicted"/>
<protein>
    <submittedName>
        <fullName evidence="2">Uncharacterized protein</fullName>
    </submittedName>
</protein>
<feature type="transmembrane region" description="Helical" evidence="1">
    <location>
        <begin position="6"/>
        <end position="30"/>
    </location>
</feature>
<organism evidence="2 3">
    <name type="scientific">Cylicostephanus goldi</name>
    <name type="common">Nematode worm</name>
    <dbReference type="NCBI Taxonomy" id="71465"/>
    <lineage>
        <taxon>Eukaryota</taxon>
        <taxon>Metazoa</taxon>
        <taxon>Ecdysozoa</taxon>
        <taxon>Nematoda</taxon>
        <taxon>Chromadorea</taxon>
        <taxon>Rhabditida</taxon>
        <taxon>Rhabditina</taxon>
        <taxon>Rhabditomorpha</taxon>
        <taxon>Strongyloidea</taxon>
        <taxon>Strongylidae</taxon>
        <taxon>Cylicostephanus</taxon>
    </lineage>
</organism>
<dbReference type="Proteomes" id="UP000271889">
    <property type="component" value="Unassembled WGS sequence"/>
</dbReference>
<dbReference type="EMBL" id="UYRV01013673">
    <property type="protein sequence ID" value="VDK59762.1"/>
    <property type="molecule type" value="Genomic_DNA"/>
</dbReference>
<keyword evidence="3" id="KW-1185">Reference proteome</keyword>
<keyword evidence="1" id="KW-0812">Transmembrane</keyword>
<reference evidence="2 3" key="1">
    <citation type="submission" date="2018-11" db="EMBL/GenBank/DDBJ databases">
        <authorList>
            <consortium name="Pathogen Informatics"/>
        </authorList>
    </citation>
    <scope>NUCLEOTIDE SEQUENCE [LARGE SCALE GENOMIC DNA]</scope>
</reference>
<sequence length="76" mass="8196">MSGDFLLVGAGYCALGYLLYKVGLAVYNILWPYIIAPPIDLHAAAGANWAGKETRLPLLTAVSHSLYLLKVYAKKG</sequence>
<dbReference type="AlphaFoldDB" id="A0A3P6R9P2"/>
<accession>A0A3P6R9P2</accession>
<evidence type="ECO:0000313" key="3">
    <source>
        <dbReference type="Proteomes" id="UP000271889"/>
    </source>
</evidence>
<gene>
    <name evidence="2" type="ORF">CGOC_LOCUS4781</name>
</gene>
<evidence type="ECO:0000256" key="1">
    <source>
        <dbReference type="SAM" id="Phobius"/>
    </source>
</evidence>